<protein>
    <submittedName>
        <fullName evidence="1">Uncharacterized protein</fullName>
    </submittedName>
</protein>
<name>A0A4S2FJL5_9BACT</name>
<dbReference type="Pfam" id="PF16819">
    <property type="entry name" value="DUF5074"/>
    <property type="match status" value="1"/>
</dbReference>
<evidence type="ECO:0000313" key="2">
    <source>
        <dbReference type="Proteomes" id="UP000310760"/>
    </source>
</evidence>
<dbReference type="InterPro" id="IPR031815">
    <property type="entry name" value="DUF5074"/>
</dbReference>
<proteinExistence type="predicted"/>
<evidence type="ECO:0000313" key="1">
    <source>
        <dbReference type="EMBL" id="TGY69123.1"/>
    </source>
</evidence>
<sequence length="362" mass="39415">MKKNWYKMTLMTVALGAFTACSDDDNNIPEPPVTIPTETVGAYILNTGNWGGNDASIQYMDIEKGTISADLYASANGEALGDLGQDLCLYGSKLYTTVSGSSKVVIMDKNCKIIKNIPLTNSENQPVSPRYMTAVDGNVYFTAYDGTVSRLDTLSMNITGSVEVGDHPEALTNANGKLYINISGYGSGKNVAVVDLKTFTKIKDIEVVLNPYTQCITADDGYVYVVSNGNYAGDPKKPESEWIYQTMQRIDPQTDEVKNICPATYIANSGDKMYLLYAEFYLPNTHKAAIYDLKTGKESSFIDIASIPSPSSMDIDPITGDVYISNAPYGSTSDLMIYDKDGNFKKKLSAGYATAKVVFVTK</sequence>
<dbReference type="PANTHER" id="PTHR47197">
    <property type="entry name" value="PROTEIN NIRF"/>
    <property type="match status" value="1"/>
</dbReference>
<reference evidence="1 2" key="1">
    <citation type="submission" date="2019-04" db="EMBL/GenBank/DDBJ databases">
        <title>Microbes associate with the intestines of laboratory mice.</title>
        <authorList>
            <person name="Navarre W."/>
            <person name="Wong E."/>
            <person name="Huang K."/>
            <person name="Tropini C."/>
            <person name="Ng K."/>
            <person name="Yu B."/>
        </authorList>
    </citation>
    <scope>NUCLEOTIDE SEQUENCE [LARGE SCALE GENOMIC DNA]</scope>
    <source>
        <strain evidence="1 2">NM22_B1</strain>
    </source>
</reference>
<gene>
    <name evidence="1" type="ORF">E5339_14145</name>
</gene>
<dbReference type="InterPro" id="IPR051200">
    <property type="entry name" value="Host-pathogen_enzymatic-act"/>
</dbReference>
<comment type="caution">
    <text evidence="1">The sequence shown here is derived from an EMBL/GenBank/DDBJ whole genome shotgun (WGS) entry which is preliminary data.</text>
</comment>
<dbReference type="Gene3D" id="2.130.10.10">
    <property type="entry name" value="YVTN repeat-like/Quinoprotein amine dehydrogenase"/>
    <property type="match status" value="1"/>
</dbReference>
<dbReference type="EMBL" id="SRYJ01000032">
    <property type="protein sequence ID" value="TGY69123.1"/>
    <property type="molecule type" value="Genomic_DNA"/>
</dbReference>
<dbReference type="PANTHER" id="PTHR47197:SF3">
    <property type="entry name" value="DIHYDRO-HEME D1 DEHYDROGENASE"/>
    <property type="match status" value="1"/>
</dbReference>
<dbReference type="RefSeq" id="WP_135952132.1">
    <property type="nucleotide sequence ID" value="NZ_CAKOCL010000029.1"/>
</dbReference>
<dbReference type="AlphaFoldDB" id="A0A4S2FJL5"/>
<dbReference type="PROSITE" id="PS51257">
    <property type="entry name" value="PROKAR_LIPOPROTEIN"/>
    <property type="match status" value="1"/>
</dbReference>
<accession>A0A4S2FJL5</accession>
<dbReference type="InterPro" id="IPR015943">
    <property type="entry name" value="WD40/YVTN_repeat-like_dom_sf"/>
</dbReference>
<organism evidence="1 2">
    <name type="scientific">Phocaeicola sartorii</name>
    <dbReference type="NCBI Taxonomy" id="671267"/>
    <lineage>
        <taxon>Bacteria</taxon>
        <taxon>Pseudomonadati</taxon>
        <taxon>Bacteroidota</taxon>
        <taxon>Bacteroidia</taxon>
        <taxon>Bacteroidales</taxon>
        <taxon>Bacteroidaceae</taxon>
        <taxon>Phocaeicola</taxon>
    </lineage>
</organism>
<dbReference type="Proteomes" id="UP000310760">
    <property type="component" value="Unassembled WGS sequence"/>
</dbReference>
<dbReference type="SUPFAM" id="SSF75011">
    <property type="entry name" value="3-carboxy-cis,cis-mucoante lactonizing enzyme"/>
    <property type="match status" value="1"/>
</dbReference>